<evidence type="ECO:0000256" key="3">
    <source>
        <dbReference type="PIRSR" id="PIRSR015753-3"/>
    </source>
</evidence>
<evidence type="ECO:0000313" key="5">
    <source>
        <dbReference type="EMBL" id="AKJ94044.1"/>
    </source>
</evidence>
<dbReference type="RefSeq" id="WP_019572071.1">
    <property type="nucleotide sequence ID" value="NZ_CP011367.1"/>
</dbReference>
<feature type="active site" description="Proton donor/acceptor" evidence="1">
    <location>
        <position position="195"/>
    </location>
</feature>
<keyword evidence="6" id="KW-1185">Reference proteome</keyword>
<dbReference type="GO" id="GO:0004364">
    <property type="term" value="F:glutathione transferase activity"/>
    <property type="evidence" value="ECO:0007669"/>
    <property type="project" value="InterPro"/>
</dbReference>
<dbReference type="SFLD" id="SFLDG01206">
    <property type="entry name" value="Xi.1"/>
    <property type="match status" value="1"/>
</dbReference>
<dbReference type="GO" id="GO:0005737">
    <property type="term" value="C:cytoplasm"/>
    <property type="evidence" value="ECO:0007669"/>
    <property type="project" value="TreeGrafter"/>
</dbReference>
<dbReference type="OrthoDB" id="9769158at2"/>
<dbReference type="CDD" id="cd03190">
    <property type="entry name" value="GST_C_Omega_like"/>
    <property type="match status" value="1"/>
</dbReference>
<dbReference type="InterPro" id="IPR040079">
    <property type="entry name" value="Glutathione_S-Trfase"/>
</dbReference>
<feature type="site" description="Lowers pKa of active site Cys" evidence="3">
    <location>
        <position position="253"/>
    </location>
</feature>
<dbReference type="InterPro" id="IPR036282">
    <property type="entry name" value="Glutathione-S-Trfase_C_sf"/>
</dbReference>
<dbReference type="EMBL" id="CP011367">
    <property type="protein sequence ID" value="AKJ94044.1"/>
    <property type="molecule type" value="Genomic_DNA"/>
</dbReference>
<feature type="binding site" evidence="2">
    <location>
        <position position="97"/>
    </location>
    <ligand>
        <name>glutathione</name>
        <dbReference type="ChEBI" id="CHEBI:57925"/>
    </ligand>
</feature>
<dbReference type="SFLD" id="SFLDS00019">
    <property type="entry name" value="Glutathione_Transferase_(cytos"/>
    <property type="match status" value="1"/>
</dbReference>
<dbReference type="PIRSF" id="PIRSF015753">
    <property type="entry name" value="GST"/>
    <property type="match status" value="1"/>
</dbReference>
<reference evidence="5 6" key="1">
    <citation type="submission" date="2015-04" db="EMBL/GenBank/DDBJ databases">
        <title>Complete Sequence for the Genome of the Thioalkalivibrio versutus D301.</title>
        <authorList>
            <person name="Mu T."/>
            <person name="Zhou J."/>
            <person name="Xu X."/>
        </authorList>
    </citation>
    <scope>NUCLEOTIDE SEQUENCE [LARGE SCALE GENOMIC DNA]</scope>
    <source>
        <strain evidence="5 6">D301</strain>
    </source>
</reference>
<dbReference type="PANTHER" id="PTHR32419:SF6">
    <property type="entry name" value="GLUTATHIONE S-TRANSFERASE OMEGA-LIKE 1-RELATED"/>
    <property type="match status" value="1"/>
</dbReference>
<dbReference type="Pfam" id="PF13410">
    <property type="entry name" value="GST_C_2"/>
    <property type="match status" value="1"/>
</dbReference>
<dbReference type="InterPro" id="IPR010987">
    <property type="entry name" value="Glutathione-S-Trfase_C-like"/>
</dbReference>
<dbReference type="InterPro" id="IPR016639">
    <property type="entry name" value="GST_Omega/GSH"/>
</dbReference>
<feature type="binding site" evidence="2">
    <location>
        <begin position="148"/>
        <end position="149"/>
    </location>
    <ligand>
        <name>glutathione</name>
        <dbReference type="ChEBI" id="CHEBI:57925"/>
    </ligand>
</feature>
<gene>
    <name evidence="5" type="ORF">TVD_01075</name>
</gene>
<accession>A0A0G3G0X2</accession>
<dbReference type="Pfam" id="PF13409">
    <property type="entry name" value="GST_N_2"/>
    <property type="match status" value="1"/>
</dbReference>
<evidence type="ECO:0000313" key="6">
    <source>
        <dbReference type="Proteomes" id="UP000064201"/>
    </source>
</evidence>
<dbReference type="PROSITE" id="PS50405">
    <property type="entry name" value="GST_CTER"/>
    <property type="match status" value="1"/>
</dbReference>
<dbReference type="InterPro" id="IPR036249">
    <property type="entry name" value="Thioredoxin-like_sf"/>
</dbReference>
<evidence type="ECO:0000256" key="1">
    <source>
        <dbReference type="PIRSR" id="PIRSR015753-1"/>
    </source>
</evidence>
<dbReference type="InterPro" id="IPR004045">
    <property type="entry name" value="Glutathione_S-Trfase_N"/>
</dbReference>
<feature type="site" description="Lowers pKa of active site Cys" evidence="3">
    <location>
        <position position="296"/>
    </location>
</feature>
<evidence type="ECO:0000256" key="2">
    <source>
        <dbReference type="PIRSR" id="PIRSR015753-2"/>
    </source>
</evidence>
<dbReference type="AlphaFoldDB" id="A0A0G3G0X2"/>
<organism evidence="5 6">
    <name type="scientific">Thioalkalivibrio versutus</name>
    <dbReference type="NCBI Taxonomy" id="106634"/>
    <lineage>
        <taxon>Bacteria</taxon>
        <taxon>Pseudomonadati</taxon>
        <taxon>Pseudomonadota</taxon>
        <taxon>Gammaproteobacteria</taxon>
        <taxon>Chromatiales</taxon>
        <taxon>Ectothiorhodospiraceae</taxon>
        <taxon>Thioalkalivibrio</taxon>
    </lineage>
</organism>
<evidence type="ECO:0000259" key="4">
    <source>
        <dbReference type="PROSITE" id="PS50405"/>
    </source>
</evidence>
<dbReference type="Gene3D" id="1.20.1050.10">
    <property type="match status" value="1"/>
</dbReference>
<dbReference type="Gene3D" id="3.40.30.10">
    <property type="entry name" value="Glutaredoxin"/>
    <property type="match status" value="1"/>
</dbReference>
<feature type="domain" description="GST C-terminal" evidence="4">
    <location>
        <begin position="172"/>
        <end position="296"/>
    </location>
</feature>
<dbReference type="SFLD" id="SFLDG01148">
    <property type="entry name" value="Xi_(cytGST)"/>
    <property type="match status" value="1"/>
</dbReference>
<name>A0A0G3G0X2_9GAMM</name>
<dbReference type="STRING" id="106634.TVD_01075"/>
<dbReference type="KEGG" id="tvr:TVD_01075"/>
<dbReference type="PATRIC" id="fig|106634.4.peg.220"/>
<protein>
    <submittedName>
        <fullName evidence="5">Glutathionyl-hydroquinone reductase YqjG</fullName>
    </submittedName>
</protein>
<dbReference type="SUPFAM" id="SSF52833">
    <property type="entry name" value="Thioredoxin-like"/>
    <property type="match status" value="1"/>
</dbReference>
<dbReference type="SUPFAM" id="SSF47616">
    <property type="entry name" value="GST C-terminal domain-like"/>
    <property type="match status" value="1"/>
</dbReference>
<dbReference type="FunFam" id="3.40.30.10:FF:000058">
    <property type="entry name" value="Glutathione S-transferase, omega"/>
    <property type="match status" value="1"/>
</dbReference>
<dbReference type="Proteomes" id="UP000064201">
    <property type="component" value="Chromosome"/>
</dbReference>
<dbReference type="InterPro" id="IPR047047">
    <property type="entry name" value="GST_Omega-like_C"/>
</dbReference>
<feature type="active site" description="Nucleophile" evidence="1">
    <location>
        <position position="64"/>
    </location>
</feature>
<sequence>MSLLINGELREGWLEEESDESGEFVRQDQQYRNYVTRDGSPGPMGDGGYPAESGRYHLYVSYACPWAHRTLILRKLKGLEPHIGVSVVHHYMGDAGWSFDDCDGCTGDRVHGSRYMHELYTRTDPNYTGIITVPALFDTQTDRIVNNESLDMVRMFNSAFDGITGNTLDFYPEDLREEIHAVNERVYENVNNGVYRSGFATSQKAYEAAFDRLFETLDWLEERLARQPFLVGERLTEADWRLFTTLLRFDPVYYSHFKCNRQRLLDFPNLSAYLRMLYQRPGVAETVRMDHIKAHYYGSHPMLNPSGIVPKGPMIDYTRPHGRPLGDLPAALRNVDET</sequence>
<proteinExistence type="predicted"/>
<dbReference type="PANTHER" id="PTHR32419">
    <property type="entry name" value="GLUTATHIONYL-HYDROQUINONE REDUCTASE"/>
    <property type="match status" value="1"/>
</dbReference>